<dbReference type="GO" id="GO:0016616">
    <property type="term" value="F:oxidoreductase activity, acting on the CH-OH group of donors, NAD or NADP as acceptor"/>
    <property type="evidence" value="ECO:0007669"/>
    <property type="project" value="UniProtKB-ARBA"/>
</dbReference>
<dbReference type="AlphaFoldDB" id="A0A562E3D8"/>
<dbReference type="PROSITE" id="PS00062">
    <property type="entry name" value="ALDOKETO_REDUCTASE_2"/>
    <property type="match status" value="1"/>
</dbReference>
<dbReference type="Gene3D" id="3.20.20.100">
    <property type="entry name" value="NADP-dependent oxidoreductase domain"/>
    <property type="match status" value="1"/>
</dbReference>
<evidence type="ECO:0000256" key="5">
    <source>
        <dbReference type="PIRSR" id="PIRSR000097-2"/>
    </source>
</evidence>
<dbReference type="FunFam" id="3.20.20.100:FF:000002">
    <property type="entry name" value="2,5-diketo-D-gluconic acid reductase A"/>
    <property type="match status" value="1"/>
</dbReference>
<feature type="site" description="Lowers pKa of active site Tyr" evidence="6">
    <location>
        <position position="79"/>
    </location>
</feature>
<comment type="caution">
    <text evidence="8">The sequence shown here is derived from an EMBL/GenBank/DDBJ whole genome shotgun (WGS) entry which is preliminary data.</text>
</comment>
<comment type="similarity">
    <text evidence="1">Belongs to the aldo/keto reductase family.</text>
</comment>
<feature type="active site" description="Proton donor" evidence="4">
    <location>
        <position position="54"/>
    </location>
</feature>
<evidence type="ECO:0000256" key="1">
    <source>
        <dbReference type="ARBA" id="ARBA00007905"/>
    </source>
</evidence>
<dbReference type="PANTHER" id="PTHR43827:SF3">
    <property type="entry name" value="NADP-DEPENDENT OXIDOREDUCTASE DOMAIN-CONTAINING PROTEIN"/>
    <property type="match status" value="1"/>
</dbReference>
<protein>
    <submittedName>
        <fullName evidence="8">Diketogulonate reductase-like aldo/keto reductase</fullName>
    </submittedName>
</protein>
<feature type="binding site" evidence="5">
    <location>
        <position position="112"/>
    </location>
    <ligand>
        <name>substrate</name>
    </ligand>
</feature>
<dbReference type="PIRSF" id="PIRSF000097">
    <property type="entry name" value="AKR"/>
    <property type="match status" value="1"/>
</dbReference>
<gene>
    <name evidence="8" type="ORF">L618_002600000250</name>
</gene>
<evidence type="ECO:0000256" key="6">
    <source>
        <dbReference type="PIRSR" id="PIRSR000097-3"/>
    </source>
</evidence>
<dbReference type="InterPro" id="IPR018170">
    <property type="entry name" value="Aldo/ket_reductase_CS"/>
</dbReference>
<name>A0A562E3D8_RHORH</name>
<keyword evidence="2" id="KW-0521">NADP</keyword>
<evidence type="ECO:0000256" key="3">
    <source>
        <dbReference type="ARBA" id="ARBA00023002"/>
    </source>
</evidence>
<dbReference type="PROSITE" id="PS00063">
    <property type="entry name" value="ALDOKETO_REDUCTASE_3"/>
    <property type="match status" value="1"/>
</dbReference>
<dbReference type="PRINTS" id="PR00069">
    <property type="entry name" value="ALDKETRDTASE"/>
</dbReference>
<evidence type="ECO:0000259" key="7">
    <source>
        <dbReference type="Pfam" id="PF00248"/>
    </source>
</evidence>
<dbReference type="InterPro" id="IPR020471">
    <property type="entry name" value="AKR"/>
</dbReference>
<proteinExistence type="inferred from homology"/>
<evidence type="ECO:0000313" key="9">
    <source>
        <dbReference type="Proteomes" id="UP000317573"/>
    </source>
</evidence>
<evidence type="ECO:0000313" key="8">
    <source>
        <dbReference type="EMBL" id="TWH16297.1"/>
    </source>
</evidence>
<sequence length="279" mass="29776">MTTDTTTVTHRDAVRAALPPMGLGTWPLVGAEATKSVLSGIEAGYRLIDTASIYGNEDAVGVALAESGLPRDELFVTTKIRGNDQVSGDVRGALERSLENLGLDRVDLYLIHWPLPRIDRYSATFEAMLACRDAGLVRYVGVSNFLGHHLDRVIADTGEAPAVNQIQMDPSLARIPVRKANDAHGVFTQSWSPLGRGDVLASPVATEIAARVGATAAQVVLAWHLAAGVVPVARSANPVRQAENLAAVDITLTDTDLAALDRLDRGEDAARDVEAEEHF</sequence>
<organism evidence="8 9">
    <name type="scientific">Rhodococcus rhodochrous J45</name>
    <dbReference type="NCBI Taxonomy" id="935266"/>
    <lineage>
        <taxon>Bacteria</taxon>
        <taxon>Bacillati</taxon>
        <taxon>Actinomycetota</taxon>
        <taxon>Actinomycetes</taxon>
        <taxon>Mycobacteriales</taxon>
        <taxon>Nocardiaceae</taxon>
        <taxon>Rhodococcus</taxon>
    </lineage>
</organism>
<evidence type="ECO:0000256" key="2">
    <source>
        <dbReference type="ARBA" id="ARBA00022857"/>
    </source>
</evidence>
<reference evidence="8 9" key="1">
    <citation type="submission" date="2019-07" db="EMBL/GenBank/DDBJ databases">
        <title>Genome sequencing of lignin-degrading bacterial isolates.</title>
        <authorList>
            <person name="Gladden J."/>
        </authorList>
    </citation>
    <scope>NUCLEOTIDE SEQUENCE [LARGE SCALE GENOMIC DNA]</scope>
    <source>
        <strain evidence="8 9">J45</strain>
    </source>
</reference>
<dbReference type="EMBL" id="VLJT01000024">
    <property type="protein sequence ID" value="TWH16297.1"/>
    <property type="molecule type" value="Genomic_DNA"/>
</dbReference>
<feature type="domain" description="NADP-dependent oxidoreductase" evidence="7">
    <location>
        <begin position="21"/>
        <end position="264"/>
    </location>
</feature>
<dbReference type="PROSITE" id="PS00798">
    <property type="entry name" value="ALDOKETO_REDUCTASE_1"/>
    <property type="match status" value="1"/>
</dbReference>
<dbReference type="InterPro" id="IPR036812">
    <property type="entry name" value="NAD(P)_OxRdtase_dom_sf"/>
</dbReference>
<dbReference type="InterPro" id="IPR023210">
    <property type="entry name" value="NADP_OxRdtase_dom"/>
</dbReference>
<accession>A0A562E3D8</accession>
<dbReference type="SUPFAM" id="SSF51430">
    <property type="entry name" value="NAD(P)-linked oxidoreductase"/>
    <property type="match status" value="1"/>
</dbReference>
<dbReference type="Pfam" id="PF00248">
    <property type="entry name" value="Aldo_ket_red"/>
    <property type="match status" value="1"/>
</dbReference>
<dbReference type="Proteomes" id="UP000317573">
    <property type="component" value="Unassembled WGS sequence"/>
</dbReference>
<dbReference type="PANTHER" id="PTHR43827">
    <property type="entry name" value="2,5-DIKETO-D-GLUCONIC ACID REDUCTASE"/>
    <property type="match status" value="1"/>
</dbReference>
<evidence type="ECO:0000256" key="4">
    <source>
        <dbReference type="PIRSR" id="PIRSR000097-1"/>
    </source>
</evidence>
<dbReference type="RefSeq" id="WP_085470704.1">
    <property type="nucleotide sequence ID" value="NZ_VLJT01000024.1"/>
</dbReference>
<keyword evidence="3" id="KW-0560">Oxidoreductase</keyword>